<feature type="transmembrane region" description="Helical" evidence="1">
    <location>
        <begin position="182"/>
        <end position="203"/>
    </location>
</feature>
<name>A0ABR6PZ58_9FLAO</name>
<gene>
    <name evidence="2" type="ORF">HNP24_001282</name>
</gene>
<dbReference type="EMBL" id="JACHKS010000001">
    <property type="protein sequence ID" value="MBB6330332.1"/>
    <property type="molecule type" value="Genomic_DNA"/>
</dbReference>
<keyword evidence="1" id="KW-1133">Transmembrane helix</keyword>
<keyword evidence="3" id="KW-1185">Reference proteome</keyword>
<feature type="transmembrane region" description="Helical" evidence="1">
    <location>
        <begin position="41"/>
        <end position="58"/>
    </location>
</feature>
<accession>A0ABR6PZ58</accession>
<dbReference type="RefSeq" id="WP_184553958.1">
    <property type="nucleotide sequence ID" value="NZ_JACHKS010000001.1"/>
</dbReference>
<sequence>MNNKRKIKIILRNRVILFVLLLVIISNLSAILTYIYIAKTIYPAIAFLLSIILVYLVCRSNLQQSVDLYTTENKIFISDTYYFLSDLQYYSFNETNYIGTITLSFINRKVKLSLLRNKNLEYQKLKDDILKLIDTHNKQNNKKIKEFDWYFTKSAKIYGYITAFIMILWIAIMLMHPEKLKLSNLGLFLIVSAGISPILLRIFGNNKSV</sequence>
<organism evidence="2 3">
    <name type="scientific">Chryseobacterium sediminis</name>
    <dbReference type="NCBI Taxonomy" id="1679494"/>
    <lineage>
        <taxon>Bacteria</taxon>
        <taxon>Pseudomonadati</taxon>
        <taxon>Bacteroidota</taxon>
        <taxon>Flavobacteriia</taxon>
        <taxon>Flavobacteriales</taxon>
        <taxon>Weeksellaceae</taxon>
        <taxon>Chryseobacterium group</taxon>
        <taxon>Chryseobacterium</taxon>
    </lineage>
</organism>
<dbReference type="Proteomes" id="UP000587367">
    <property type="component" value="Unassembled WGS sequence"/>
</dbReference>
<evidence type="ECO:0000313" key="3">
    <source>
        <dbReference type="Proteomes" id="UP000587367"/>
    </source>
</evidence>
<evidence type="ECO:0000256" key="1">
    <source>
        <dbReference type="SAM" id="Phobius"/>
    </source>
</evidence>
<protein>
    <submittedName>
        <fullName evidence="2">ABC-type multidrug transport system fused ATPase/permease subunit</fullName>
    </submittedName>
</protein>
<feature type="transmembrane region" description="Helical" evidence="1">
    <location>
        <begin position="15"/>
        <end position="35"/>
    </location>
</feature>
<evidence type="ECO:0000313" key="2">
    <source>
        <dbReference type="EMBL" id="MBB6330332.1"/>
    </source>
</evidence>
<comment type="caution">
    <text evidence="2">The sequence shown here is derived from an EMBL/GenBank/DDBJ whole genome shotgun (WGS) entry which is preliminary data.</text>
</comment>
<keyword evidence="1" id="KW-0812">Transmembrane</keyword>
<proteinExistence type="predicted"/>
<reference evidence="2 3" key="1">
    <citation type="submission" date="2020-08" db="EMBL/GenBank/DDBJ databases">
        <title>Functional genomics of gut bacteria from endangered species of beetles.</title>
        <authorList>
            <person name="Carlos-Shanley C."/>
        </authorList>
    </citation>
    <scope>NUCLEOTIDE SEQUENCE [LARGE SCALE GENOMIC DNA]</scope>
    <source>
        <strain evidence="2 3">S00068</strain>
    </source>
</reference>
<feature type="transmembrane region" description="Helical" evidence="1">
    <location>
        <begin position="157"/>
        <end position="176"/>
    </location>
</feature>
<keyword evidence="1" id="KW-0472">Membrane</keyword>